<reference evidence="2 3" key="1">
    <citation type="journal article" date="2014" name="PLoS ONE">
        <title>The first complete genome sequence of the class fimbriimonadia in the phylum armatimonadetes.</title>
        <authorList>
            <person name="Hu Z.Y."/>
            <person name="Wang Y.Z."/>
            <person name="Im W.T."/>
            <person name="Wang S.Y."/>
            <person name="Zhao G.P."/>
            <person name="Zheng H.J."/>
            <person name="Quan Z.X."/>
        </authorList>
    </citation>
    <scope>NUCLEOTIDE SEQUENCE [LARGE SCALE GENOMIC DNA]</scope>
    <source>
        <strain evidence="2">Gsoil 348</strain>
    </source>
</reference>
<dbReference type="AlphaFoldDB" id="A0A068NQY1"/>
<evidence type="ECO:0000256" key="1">
    <source>
        <dbReference type="SAM" id="Phobius"/>
    </source>
</evidence>
<feature type="transmembrane region" description="Helical" evidence="1">
    <location>
        <begin position="45"/>
        <end position="67"/>
    </location>
</feature>
<sequence length="107" mass="11648">MQRIMRRQAALSIRVAAIFVGLLIALPLANLYLPKLMAADASGFTFSWLVLGVLFFPITWALSAYFVRKSEIVEAELSASNPRRGAPAAVSQPELIDRAVNDSEAGQ</sequence>
<keyword evidence="1" id="KW-1133">Transmembrane helix</keyword>
<dbReference type="InterPro" id="IPR007436">
    <property type="entry name" value="DUF485"/>
</dbReference>
<keyword evidence="3" id="KW-1185">Reference proteome</keyword>
<dbReference type="Pfam" id="PF04341">
    <property type="entry name" value="DUF485"/>
    <property type="match status" value="1"/>
</dbReference>
<organism evidence="2 3">
    <name type="scientific">Fimbriimonas ginsengisoli Gsoil 348</name>
    <dbReference type="NCBI Taxonomy" id="661478"/>
    <lineage>
        <taxon>Bacteria</taxon>
        <taxon>Bacillati</taxon>
        <taxon>Armatimonadota</taxon>
        <taxon>Fimbriimonadia</taxon>
        <taxon>Fimbriimonadales</taxon>
        <taxon>Fimbriimonadaceae</taxon>
        <taxon>Fimbriimonas</taxon>
    </lineage>
</organism>
<accession>A0A068NQY1</accession>
<dbReference type="eggNOG" id="ENOG5033J8S">
    <property type="taxonomic scope" value="Bacteria"/>
</dbReference>
<evidence type="ECO:0000313" key="3">
    <source>
        <dbReference type="Proteomes" id="UP000027982"/>
    </source>
</evidence>
<gene>
    <name evidence="2" type="ORF">OP10G_2585</name>
</gene>
<keyword evidence="1" id="KW-0472">Membrane</keyword>
<name>A0A068NQY1_FIMGI</name>
<keyword evidence="1" id="KW-0812">Transmembrane</keyword>
<evidence type="ECO:0000313" key="2">
    <source>
        <dbReference type="EMBL" id="AIE85953.1"/>
    </source>
</evidence>
<dbReference type="Proteomes" id="UP000027982">
    <property type="component" value="Chromosome"/>
</dbReference>
<dbReference type="HOGENOM" id="CLU_2206152_0_0_0"/>
<proteinExistence type="predicted"/>
<protein>
    <submittedName>
        <fullName evidence="2">Putative integral membrane protein</fullName>
    </submittedName>
</protein>
<dbReference type="STRING" id="661478.OP10G_2585"/>
<dbReference type="EMBL" id="CP007139">
    <property type="protein sequence ID" value="AIE85953.1"/>
    <property type="molecule type" value="Genomic_DNA"/>
</dbReference>
<feature type="transmembrane region" description="Helical" evidence="1">
    <location>
        <begin position="12"/>
        <end position="33"/>
    </location>
</feature>
<dbReference type="KEGG" id="fgi:OP10G_2585"/>